<dbReference type="EMBL" id="CP031320">
    <property type="protein sequence ID" value="AXK35551.1"/>
    <property type="molecule type" value="Genomic_DNA"/>
</dbReference>
<sequence length="564" mass="54152">MTATRSTRPTRPAGPGRPAVHGAALAAATATVLAATAFLALPATAAAVAADDGGGARDRTAAQAPAAVELTDGTLDWGVKKSFRDYVTGPIGGGDITVGDGAEENPDGTFRFTAGTGTYDPGSHGVDVAFEGSVRFAAHGGQLDLAFADLKVTSDDGRQGTITADVSTGGTSSDDVEVAALDLAAVEPGQGEGGEMTFADVPATLTAEGAKAFNGFYKEGDDLDPATLAVRPVTSGTGGTGAAGGGGESGNGSAGTGSTGGTGGAGSTGASGGTGADTGPAPGTGSGSDPADPADPATAESGEVVDGNLDWGVKESFRTYVTGPIGGGKVELSGGAQDNGDGYRFPGGNGDLDSGAGSLDADFDGAVRFLAHKESGQGQEYALDLKFSALRVETDGTEGSLVADVAAKDRKTGEVSEYDALTVASLTVPDGALTPDEDIVTLDKLPATLTADGAKAFGGFYEKGDALDPVTVSVALDEGAELPGGGSDGTSGSSDSSGSDGSSGSSSSAGTVGGGDTGGSGSLASTGTGTPVAALLGGAGGLALIGAAAAYATRRRGPSSPSGV</sequence>
<feature type="compositionally biased region" description="Gly residues" evidence="1">
    <location>
        <begin position="511"/>
        <end position="521"/>
    </location>
</feature>
<evidence type="ECO:0000259" key="3">
    <source>
        <dbReference type="Pfam" id="PF04213"/>
    </source>
</evidence>
<dbReference type="KEGG" id="sarm:DVA86_25805"/>
<feature type="signal peptide" evidence="2">
    <location>
        <begin position="1"/>
        <end position="45"/>
    </location>
</feature>
<evidence type="ECO:0000313" key="5">
    <source>
        <dbReference type="Proteomes" id="UP000254425"/>
    </source>
</evidence>
<dbReference type="AlphaFoldDB" id="A0A345XV85"/>
<evidence type="ECO:0000256" key="2">
    <source>
        <dbReference type="SAM" id="SignalP"/>
    </source>
</evidence>
<organism evidence="4 5">
    <name type="scientific">Streptomyces armeniacus</name>
    <dbReference type="NCBI Taxonomy" id="83291"/>
    <lineage>
        <taxon>Bacteria</taxon>
        <taxon>Bacillati</taxon>
        <taxon>Actinomycetota</taxon>
        <taxon>Actinomycetes</taxon>
        <taxon>Kitasatosporales</taxon>
        <taxon>Streptomycetaceae</taxon>
        <taxon>Streptomyces</taxon>
    </lineage>
</organism>
<dbReference type="RefSeq" id="WP_208881785.1">
    <property type="nucleotide sequence ID" value="NZ_CP031320.1"/>
</dbReference>
<accession>A0A345XV85</accession>
<feature type="chain" id="PRO_5038983540" description="Htaa domain-containing protein" evidence="2">
    <location>
        <begin position="46"/>
        <end position="564"/>
    </location>
</feature>
<dbReference type="Pfam" id="PF04213">
    <property type="entry name" value="HtaA"/>
    <property type="match status" value="2"/>
</dbReference>
<feature type="domain" description="Htaa" evidence="3">
    <location>
        <begin position="306"/>
        <end position="473"/>
    </location>
</feature>
<name>A0A345XV85_9ACTN</name>
<feature type="compositionally biased region" description="Low complexity" evidence="1">
    <location>
        <begin position="490"/>
        <end position="510"/>
    </location>
</feature>
<evidence type="ECO:0000313" key="4">
    <source>
        <dbReference type="EMBL" id="AXK35551.1"/>
    </source>
</evidence>
<gene>
    <name evidence="4" type="ORF">DVA86_25805</name>
</gene>
<feature type="region of interest" description="Disordered" evidence="1">
    <location>
        <begin position="478"/>
        <end position="530"/>
    </location>
</feature>
<feature type="region of interest" description="Disordered" evidence="1">
    <location>
        <begin position="229"/>
        <end position="310"/>
    </location>
</feature>
<protein>
    <recommendedName>
        <fullName evidence="3">Htaa domain-containing protein</fullName>
    </recommendedName>
</protein>
<dbReference type="InterPro" id="IPR007331">
    <property type="entry name" value="Htaa"/>
</dbReference>
<reference evidence="4 5" key="1">
    <citation type="submission" date="2018-07" db="EMBL/GenBank/DDBJ databases">
        <title>Draft genome of the type strain Streptomyces armeniacus ATCC 15676.</title>
        <authorList>
            <person name="Labana P."/>
            <person name="Gosse J.T."/>
            <person name="Boddy C.N."/>
        </authorList>
    </citation>
    <scope>NUCLEOTIDE SEQUENCE [LARGE SCALE GENOMIC DNA]</scope>
    <source>
        <strain evidence="4 5">ATCC 15676</strain>
    </source>
</reference>
<evidence type="ECO:0000256" key="1">
    <source>
        <dbReference type="SAM" id="MobiDB-lite"/>
    </source>
</evidence>
<feature type="domain" description="Htaa" evidence="3">
    <location>
        <begin position="72"/>
        <end position="228"/>
    </location>
</feature>
<proteinExistence type="predicted"/>
<keyword evidence="5" id="KW-1185">Reference proteome</keyword>
<feature type="compositionally biased region" description="Gly residues" evidence="1">
    <location>
        <begin position="236"/>
        <end position="286"/>
    </location>
</feature>
<feature type="compositionally biased region" description="Low complexity" evidence="1">
    <location>
        <begin position="287"/>
        <end position="297"/>
    </location>
</feature>
<dbReference type="Proteomes" id="UP000254425">
    <property type="component" value="Chromosome"/>
</dbReference>
<keyword evidence="2" id="KW-0732">Signal</keyword>